<protein>
    <recommendedName>
        <fullName evidence="4">Peptidase A1 domain-containing protein</fullName>
    </recommendedName>
</protein>
<dbReference type="OrthoDB" id="5233646at2759"/>
<keyword evidence="2" id="KW-0472">Membrane</keyword>
<dbReference type="Proteomes" id="UP000635477">
    <property type="component" value="Unassembled WGS sequence"/>
</dbReference>
<dbReference type="SUPFAM" id="SSF50630">
    <property type="entry name" value="Acid proteases"/>
    <property type="match status" value="1"/>
</dbReference>
<dbReference type="EMBL" id="JABEYC010000760">
    <property type="protein sequence ID" value="KAF4974397.1"/>
    <property type="molecule type" value="Genomic_DNA"/>
</dbReference>
<feature type="chain" id="PRO_5034455079" description="Peptidase A1 domain-containing protein" evidence="3">
    <location>
        <begin position="19"/>
        <end position="846"/>
    </location>
</feature>
<evidence type="ECO:0000259" key="4">
    <source>
        <dbReference type="PROSITE" id="PS51767"/>
    </source>
</evidence>
<evidence type="ECO:0000256" key="1">
    <source>
        <dbReference type="SAM" id="MobiDB-lite"/>
    </source>
</evidence>
<comment type="caution">
    <text evidence="5">The sequence shown here is derived from an EMBL/GenBank/DDBJ whole genome shotgun (WGS) entry which is preliminary data.</text>
</comment>
<name>A0A8H4UEA4_9HYPO</name>
<keyword evidence="6" id="KW-1185">Reference proteome</keyword>
<dbReference type="PROSITE" id="PS51767">
    <property type="entry name" value="PEPTIDASE_A1"/>
    <property type="match status" value="1"/>
</dbReference>
<feature type="transmembrane region" description="Helical" evidence="2">
    <location>
        <begin position="448"/>
        <end position="468"/>
    </location>
</feature>
<proteinExistence type="predicted"/>
<feature type="compositionally biased region" description="Polar residues" evidence="1">
    <location>
        <begin position="700"/>
        <end position="710"/>
    </location>
</feature>
<keyword evidence="2" id="KW-1133">Transmembrane helix</keyword>
<dbReference type="Gene3D" id="2.40.70.10">
    <property type="entry name" value="Acid Proteases"/>
    <property type="match status" value="2"/>
</dbReference>
<keyword evidence="3" id="KW-0732">Signal</keyword>
<feature type="signal peptide" evidence="3">
    <location>
        <begin position="1"/>
        <end position="18"/>
    </location>
</feature>
<feature type="region of interest" description="Disordered" evidence="1">
    <location>
        <begin position="476"/>
        <end position="558"/>
    </location>
</feature>
<evidence type="ECO:0000313" key="5">
    <source>
        <dbReference type="EMBL" id="KAF4974397.1"/>
    </source>
</evidence>
<dbReference type="AlphaFoldDB" id="A0A8H4UEA4"/>
<feature type="compositionally biased region" description="Basic and acidic residues" evidence="1">
    <location>
        <begin position="484"/>
        <end position="493"/>
    </location>
</feature>
<feature type="compositionally biased region" description="Polar residues" evidence="1">
    <location>
        <begin position="512"/>
        <end position="522"/>
    </location>
</feature>
<dbReference type="Pfam" id="PF00026">
    <property type="entry name" value="Asp"/>
    <property type="match status" value="1"/>
</dbReference>
<feature type="compositionally biased region" description="Low complexity" evidence="1">
    <location>
        <begin position="624"/>
        <end position="633"/>
    </location>
</feature>
<dbReference type="InterPro" id="IPR021109">
    <property type="entry name" value="Peptidase_aspartic_dom_sf"/>
</dbReference>
<evidence type="ECO:0000256" key="2">
    <source>
        <dbReference type="SAM" id="Phobius"/>
    </source>
</evidence>
<keyword evidence="2" id="KW-0812">Transmembrane</keyword>
<feature type="region of interest" description="Disordered" evidence="1">
    <location>
        <begin position="589"/>
        <end position="651"/>
    </location>
</feature>
<sequence>MWSSFLGTSLFLVGVAQARDPAPVLLPPSNWKGVDGNWSTISFSLGSQSEAIDVLVSTALSEFWAVGSGGCLPHEPHCGAARGGIYEPDESTDWDPLGTWQLGLDYLEYGGNGEYGLDRISTQSPTSDQPYVMDGVLVAAINTTNYLNGFFGLGITQGKFDGRVAESPLTQAVKQFGWIPSYSFGYTAGAHYRNSPVSLSLGGVDKSRFRAHNNDFTLEQNGNMELALVRGIEITPAEGQDAPDNWENQSSLLSGWNTSFEVIIDSTTPYLWLPDEVCDKFAEALNLTYNSTFDLYTITNDQYRAYSKQDTFSFTFVLSSFDNNDNFGDPYAVSGVVNITVPLRAFVSLLQYPFMQETVRYGDPAVPYLMLRKAHNSSTYILGRSFLQESYLVTKYDQGVFSIHQALFPDNLSDDTDLTPNDQPDNSPYPGPSTVSHGGLSQTQVMRIGVGVGVGVACVVFFLGWLCYRRKRKNSAKSTGSLTDDDRQSDSKTEIPSPRSPLMQLISKITRRGNSAWSQSTKSSRKSEEISEAPNTQIYELPAPIPPAELDGEETSSWNGDTEFGTDSSQNMSAYEAARLKLEKQLQGPAPAYTPATDGALLPPEKAIYEPNPATGQPRTLQLSPTPSTTSPSEGGSNLISAPLPSPMTPGFDANGPIMAVNVPVSPTNDGSSLSLISPIAPSSDSQTNDSTAMGHFNREPSSASDSLPSTPQPRIVQRTPIDSSNIVFLGPLPENVRFSRHEPPRLAINQGGEDDTTTKELHDGQRRGTLDSLGSNFTVEEEEWKAGNMNEQMNLVIHGSFADLQSTRPAAEPGTPHSQERIDASMELVHVPQLAEQRYSWEEER</sequence>
<gene>
    <name evidence="5" type="ORF">FZEAL_8696</name>
</gene>
<evidence type="ECO:0000256" key="3">
    <source>
        <dbReference type="SAM" id="SignalP"/>
    </source>
</evidence>
<accession>A0A8H4UEA4</accession>
<feature type="domain" description="Peptidase A1" evidence="4">
    <location>
        <begin position="39"/>
        <end position="404"/>
    </location>
</feature>
<dbReference type="InterPro" id="IPR033121">
    <property type="entry name" value="PEPTIDASE_A1"/>
</dbReference>
<reference evidence="5" key="2">
    <citation type="submission" date="2020-05" db="EMBL/GenBank/DDBJ databases">
        <authorList>
            <person name="Kim H.-S."/>
            <person name="Proctor R.H."/>
            <person name="Brown D.W."/>
        </authorList>
    </citation>
    <scope>NUCLEOTIDE SEQUENCE</scope>
    <source>
        <strain evidence="5">NRRL 22465</strain>
    </source>
</reference>
<reference evidence="5" key="1">
    <citation type="journal article" date="2020" name="BMC Genomics">
        <title>Correction to: Identification and distribution of gene clusters required for synthesis of sphingolipid metabolism inhibitors in diverse species of the filamentous fungus Fusarium.</title>
        <authorList>
            <person name="Kim H.S."/>
            <person name="Lohmar J.M."/>
            <person name="Busman M."/>
            <person name="Brown D.W."/>
            <person name="Naumann T.A."/>
            <person name="Divon H.H."/>
            <person name="Lysoe E."/>
            <person name="Uhlig S."/>
            <person name="Proctor R.H."/>
        </authorList>
    </citation>
    <scope>NUCLEOTIDE SEQUENCE</scope>
    <source>
        <strain evidence="5">NRRL 22465</strain>
    </source>
</reference>
<feature type="compositionally biased region" description="Low complexity" evidence="1">
    <location>
        <begin position="672"/>
        <end position="686"/>
    </location>
</feature>
<feature type="region of interest" description="Disordered" evidence="1">
    <location>
        <begin position="668"/>
        <end position="716"/>
    </location>
</feature>
<feature type="region of interest" description="Disordered" evidence="1">
    <location>
        <begin position="413"/>
        <end position="438"/>
    </location>
</feature>
<evidence type="ECO:0000313" key="6">
    <source>
        <dbReference type="Proteomes" id="UP000635477"/>
    </source>
</evidence>
<feature type="compositionally biased region" description="Polar residues" evidence="1">
    <location>
        <begin position="614"/>
        <end position="623"/>
    </location>
</feature>
<feature type="compositionally biased region" description="Basic and acidic residues" evidence="1">
    <location>
        <begin position="757"/>
        <end position="770"/>
    </location>
</feature>
<organism evidence="5 6">
    <name type="scientific">Fusarium zealandicum</name>
    <dbReference type="NCBI Taxonomy" id="1053134"/>
    <lineage>
        <taxon>Eukaryota</taxon>
        <taxon>Fungi</taxon>
        <taxon>Dikarya</taxon>
        <taxon>Ascomycota</taxon>
        <taxon>Pezizomycotina</taxon>
        <taxon>Sordariomycetes</taxon>
        <taxon>Hypocreomycetidae</taxon>
        <taxon>Hypocreales</taxon>
        <taxon>Nectriaceae</taxon>
        <taxon>Fusarium</taxon>
        <taxon>Fusarium staphyleae species complex</taxon>
    </lineage>
</organism>
<feature type="region of interest" description="Disordered" evidence="1">
    <location>
        <begin position="746"/>
        <end position="773"/>
    </location>
</feature>